<dbReference type="KEGG" id="mis:MICPUN_58467"/>
<accession>C1E5X4</accession>
<dbReference type="Proteomes" id="UP000002009">
    <property type="component" value="Chromosome 5"/>
</dbReference>
<reference evidence="1 2" key="1">
    <citation type="journal article" date="2009" name="Science">
        <title>Green evolution and dynamic adaptations revealed by genomes of the marine picoeukaryotes Micromonas.</title>
        <authorList>
            <person name="Worden A.Z."/>
            <person name="Lee J.H."/>
            <person name="Mock T."/>
            <person name="Rouze P."/>
            <person name="Simmons M.P."/>
            <person name="Aerts A.L."/>
            <person name="Allen A.E."/>
            <person name="Cuvelier M.L."/>
            <person name="Derelle E."/>
            <person name="Everett M.V."/>
            <person name="Foulon E."/>
            <person name="Grimwood J."/>
            <person name="Gundlach H."/>
            <person name="Henrissat B."/>
            <person name="Napoli C."/>
            <person name="McDonald S.M."/>
            <person name="Parker M.S."/>
            <person name="Rombauts S."/>
            <person name="Salamov A."/>
            <person name="Von Dassow P."/>
            <person name="Badger J.H."/>
            <person name="Coutinho P.M."/>
            <person name="Demir E."/>
            <person name="Dubchak I."/>
            <person name="Gentemann C."/>
            <person name="Eikrem W."/>
            <person name="Gready J.E."/>
            <person name="John U."/>
            <person name="Lanier W."/>
            <person name="Lindquist E.A."/>
            <person name="Lucas S."/>
            <person name="Mayer K.F."/>
            <person name="Moreau H."/>
            <person name="Not F."/>
            <person name="Otillar R."/>
            <person name="Panaud O."/>
            <person name="Pangilinan J."/>
            <person name="Paulsen I."/>
            <person name="Piegu B."/>
            <person name="Poliakov A."/>
            <person name="Robbens S."/>
            <person name="Schmutz J."/>
            <person name="Toulza E."/>
            <person name="Wyss T."/>
            <person name="Zelensky A."/>
            <person name="Zhou K."/>
            <person name="Armbrust E.V."/>
            <person name="Bhattacharya D."/>
            <person name="Goodenough U.W."/>
            <person name="Van de Peer Y."/>
            <person name="Grigoriev I.V."/>
        </authorList>
    </citation>
    <scope>NUCLEOTIDE SEQUENCE [LARGE SCALE GENOMIC DNA]</scope>
    <source>
        <strain evidence="2">RCC299 / NOUM17</strain>
    </source>
</reference>
<organism evidence="1 2">
    <name type="scientific">Micromonas commoda (strain RCC299 / NOUM17 / CCMP2709)</name>
    <name type="common">Picoplanktonic green alga</name>
    <dbReference type="NCBI Taxonomy" id="296587"/>
    <lineage>
        <taxon>Eukaryota</taxon>
        <taxon>Viridiplantae</taxon>
        <taxon>Chlorophyta</taxon>
        <taxon>Mamiellophyceae</taxon>
        <taxon>Mamiellales</taxon>
        <taxon>Mamiellaceae</taxon>
        <taxon>Micromonas</taxon>
    </lineage>
</organism>
<proteinExistence type="predicted"/>
<keyword evidence="2" id="KW-1185">Reference proteome</keyword>
<dbReference type="AlphaFoldDB" id="C1E5X4"/>
<gene>
    <name evidence="1" type="ORF">MICPUN_58467</name>
</gene>
<dbReference type="GeneID" id="8243359"/>
<evidence type="ECO:0000313" key="2">
    <source>
        <dbReference type="Proteomes" id="UP000002009"/>
    </source>
</evidence>
<evidence type="ECO:0000313" key="1">
    <source>
        <dbReference type="EMBL" id="ACO63709.1"/>
    </source>
</evidence>
<dbReference type="EMBL" id="CP001326">
    <property type="protein sequence ID" value="ACO63709.1"/>
    <property type="molecule type" value="Genomic_DNA"/>
</dbReference>
<protein>
    <submittedName>
        <fullName evidence="1">Uncharacterized protein</fullName>
    </submittedName>
</protein>
<dbReference type="RefSeq" id="XP_002502451.1">
    <property type="nucleotide sequence ID" value="XM_002502405.1"/>
</dbReference>
<name>C1E5X4_MICCC</name>
<dbReference type="InParanoid" id="C1E5X4"/>
<sequence>MRYTCRIGRTGASRFGTTVLAAPSARRRRVSREFLCACVGSRASTDAVLPRVHRSVGPGSGSLNVWPFKEPDLGWLTSTLRCKCTLQVALKHGVGVVSRSWLDGAQPSAAAQTPKRGAYDLLRHGMDT</sequence>